<dbReference type="InterPro" id="IPR045298">
    <property type="entry name" value="Complex1_LYR_LYRM7"/>
</dbReference>
<comment type="subunit">
    <text evidence="6">Interacts with UQCRFS1.</text>
</comment>
<dbReference type="InParanoid" id="H3AVY4"/>
<dbReference type="Pfam" id="PF05347">
    <property type="entry name" value="Complex1_LYR"/>
    <property type="match status" value="1"/>
</dbReference>
<protein>
    <recommendedName>
        <fullName evidence="7">Complex III assembly factor LYRM7</fullName>
    </recommendedName>
    <alternativeName>
        <fullName evidence="8">LYR motif-containing protein 7</fullName>
    </alternativeName>
</protein>
<dbReference type="Ensembl" id="ENSLACT00000013902.1">
    <property type="protein sequence ID" value="ENSLACP00000013805.1"/>
    <property type="gene ID" value="ENSLACG00000012153.1"/>
</dbReference>
<evidence type="ECO:0000256" key="4">
    <source>
        <dbReference type="ARBA" id="ARBA00023186"/>
    </source>
</evidence>
<dbReference type="InterPro" id="IPR050435">
    <property type="entry name" value="MZM1/LYRM7"/>
</dbReference>
<evidence type="ECO:0000256" key="1">
    <source>
        <dbReference type="ARBA" id="ARBA00004305"/>
    </source>
</evidence>
<dbReference type="STRING" id="7897.ENSLACP00000013805"/>
<comment type="subcellular location">
    <subcellularLocation>
        <location evidence="1">Mitochondrion matrix</location>
    </subcellularLocation>
</comment>
<dbReference type="GO" id="GO:0034551">
    <property type="term" value="P:mitochondrial respiratory chain complex III assembly"/>
    <property type="evidence" value="ECO:0007669"/>
    <property type="project" value="InterPro"/>
</dbReference>
<evidence type="ECO:0000256" key="8">
    <source>
        <dbReference type="ARBA" id="ARBA00031830"/>
    </source>
</evidence>
<dbReference type="EMBL" id="AFYH01109135">
    <property type="status" value="NOT_ANNOTATED_CDS"/>
    <property type="molecule type" value="Genomic_DNA"/>
</dbReference>
<dbReference type="GO" id="GO:0005759">
    <property type="term" value="C:mitochondrial matrix"/>
    <property type="evidence" value="ECO:0007669"/>
    <property type="project" value="UniProtKB-SubCell"/>
</dbReference>
<evidence type="ECO:0000256" key="3">
    <source>
        <dbReference type="ARBA" id="ARBA00023128"/>
    </source>
</evidence>
<sequence>RGRKEMILQLFKKLHRTRQQVFKDDSRMLEASRQKINEEFRKSKNETSPAKIAELLKVGADVEVILRTSIIQVVHTDSDKALLRPRKDVLLDNVPYCDTSTGKKM</sequence>
<reference evidence="10" key="3">
    <citation type="submission" date="2025-09" db="UniProtKB">
        <authorList>
            <consortium name="Ensembl"/>
        </authorList>
    </citation>
    <scope>IDENTIFICATION</scope>
</reference>
<feature type="domain" description="Complex 1 LYR protein" evidence="9">
    <location>
        <begin position="7"/>
        <end position="59"/>
    </location>
</feature>
<accession>H3AVY4</accession>
<dbReference type="EMBL" id="AFYH01109134">
    <property type="status" value="NOT_ANNOTATED_CDS"/>
    <property type="molecule type" value="Genomic_DNA"/>
</dbReference>
<name>H3AVY4_LATCH</name>
<dbReference type="EMBL" id="AFYH01109137">
    <property type="status" value="NOT_ANNOTATED_CDS"/>
    <property type="molecule type" value="Genomic_DNA"/>
</dbReference>
<reference evidence="11" key="1">
    <citation type="submission" date="2011-08" db="EMBL/GenBank/DDBJ databases">
        <title>The draft genome of Latimeria chalumnae.</title>
        <authorList>
            <person name="Di Palma F."/>
            <person name="Alfoldi J."/>
            <person name="Johnson J."/>
            <person name="Berlin A."/>
            <person name="Gnerre S."/>
            <person name="Jaffe D."/>
            <person name="MacCallum I."/>
            <person name="Young S."/>
            <person name="Walker B.J."/>
            <person name="Lander E."/>
            <person name="Lindblad-Toh K."/>
        </authorList>
    </citation>
    <scope>NUCLEOTIDE SEQUENCE [LARGE SCALE GENOMIC DNA]</scope>
    <source>
        <strain evidence="11">Wild caught</strain>
    </source>
</reference>
<proteinExistence type="inferred from homology"/>
<dbReference type="InterPro" id="IPR008011">
    <property type="entry name" value="Complex1_LYR_dom"/>
</dbReference>
<evidence type="ECO:0000256" key="7">
    <source>
        <dbReference type="ARBA" id="ARBA00026165"/>
    </source>
</evidence>
<dbReference type="FunCoup" id="H3AVY4">
    <property type="interactions" value="538"/>
</dbReference>
<dbReference type="GeneTree" id="ENSGT00390000017923"/>
<evidence type="ECO:0000313" key="10">
    <source>
        <dbReference type="Ensembl" id="ENSLACP00000013805.1"/>
    </source>
</evidence>
<dbReference type="eggNOG" id="ENOG502S5FU">
    <property type="taxonomic scope" value="Eukaryota"/>
</dbReference>
<dbReference type="HOGENOM" id="CLU_147114_1_1_1"/>
<gene>
    <name evidence="10" type="primary">LYRM7</name>
</gene>
<organism evidence="10 11">
    <name type="scientific">Latimeria chalumnae</name>
    <name type="common">Coelacanth</name>
    <dbReference type="NCBI Taxonomy" id="7897"/>
    <lineage>
        <taxon>Eukaryota</taxon>
        <taxon>Metazoa</taxon>
        <taxon>Chordata</taxon>
        <taxon>Craniata</taxon>
        <taxon>Vertebrata</taxon>
        <taxon>Euteleostomi</taxon>
        <taxon>Coelacanthiformes</taxon>
        <taxon>Coelacanthidae</taxon>
        <taxon>Latimeria</taxon>
    </lineage>
</organism>
<dbReference type="Proteomes" id="UP000008672">
    <property type="component" value="Unassembled WGS sequence"/>
</dbReference>
<dbReference type="OMA" id="TRQYVFH"/>
<evidence type="ECO:0000256" key="2">
    <source>
        <dbReference type="ARBA" id="ARBA00009508"/>
    </source>
</evidence>
<dbReference type="CDD" id="cd20267">
    <property type="entry name" value="Complex1_LYR_LYRM7"/>
    <property type="match status" value="1"/>
</dbReference>
<evidence type="ECO:0000259" key="9">
    <source>
        <dbReference type="Pfam" id="PF05347"/>
    </source>
</evidence>
<keyword evidence="4" id="KW-0143">Chaperone</keyword>
<evidence type="ECO:0000256" key="6">
    <source>
        <dbReference type="ARBA" id="ARBA00025809"/>
    </source>
</evidence>
<dbReference type="PANTHER" id="PTHR46749:SF1">
    <property type="entry name" value="COMPLEX III ASSEMBLY FACTOR LYRM7"/>
    <property type="match status" value="1"/>
</dbReference>
<dbReference type="EMBL" id="AFYH01109136">
    <property type="status" value="NOT_ANNOTATED_CDS"/>
    <property type="molecule type" value="Genomic_DNA"/>
</dbReference>
<dbReference type="AlphaFoldDB" id="H3AVY4"/>
<dbReference type="Bgee" id="ENSLACG00000012153">
    <property type="expression patterns" value="Expressed in muscle tissue and 6 other cell types or tissues"/>
</dbReference>
<keyword evidence="3" id="KW-0496">Mitochondrion</keyword>
<dbReference type="GO" id="GO:0044183">
    <property type="term" value="F:protein folding chaperone"/>
    <property type="evidence" value="ECO:0007669"/>
    <property type="project" value="TreeGrafter"/>
</dbReference>
<reference evidence="10" key="2">
    <citation type="submission" date="2025-08" db="UniProtKB">
        <authorList>
            <consortium name="Ensembl"/>
        </authorList>
    </citation>
    <scope>IDENTIFICATION</scope>
</reference>
<evidence type="ECO:0000256" key="5">
    <source>
        <dbReference type="ARBA" id="ARBA00025430"/>
    </source>
</evidence>
<evidence type="ECO:0000313" key="11">
    <source>
        <dbReference type="Proteomes" id="UP000008672"/>
    </source>
</evidence>
<comment type="similarity">
    <text evidence="2">Belongs to the complex I LYR family.</text>
</comment>
<comment type="function">
    <text evidence="5">Assembly factor required for Rieske Fe-S protein UQCRFS1 incorporation into the cytochrome b-c1 (CIII) complex. Functions as a chaperone, binding to this subunit within the mitochondrial matrix and stabilizing it prior to its translocation and insertion into the late CIII dimeric intermediate within the mitochondrial inner membrane.</text>
</comment>
<keyword evidence="11" id="KW-1185">Reference proteome</keyword>
<dbReference type="PANTHER" id="PTHR46749">
    <property type="entry name" value="COMPLEX III ASSEMBLY FACTOR LYRM7"/>
    <property type="match status" value="1"/>
</dbReference>